<dbReference type="InterPro" id="IPR011990">
    <property type="entry name" value="TPR-like_helical_dom_sf"/>
</dbReference>
<dbReference type="PROSITE" id="PS50005">
    <property type="entry name" value="TPR"/>
    <property type="match status" value="3"/>
</dbReference>
<dbReference type="PANTHER" id="PTHR44366">
    <property type="entry name" value="UDP-N-ACETYLGLUCOSAMINE--PEPTIDE N-ACETYLGLUCOSAMINYLTRANSFERASE 110 KDA SUBUNIT"/>
    <property type="match status" value="1"/>
</dbReference>
<accession>A0A1F5VP39</accession>
<feature type="repeat" description="TPR" evidence="1">
    <location>
        <begin position="157"/>
        <end position="190"/>
    </location>
</feature>
<proteinExistence type="predicted"/>
<evidence type="ECO:0000313" key="2">
    <source>
        <dbReference type="EMBL" id="OGF65206.1"/>
    </source>
</evidence>
<dbReference type="Gene3D" id="2.60.40.1120">
    <property type="entry name" value="Carboxypeptidase-like, regulatory domain"/>
    <property type="match status" value="1"/>
</dbReference>
<name>A0A1F5VP39_9BACT</name>
<dbReference type="InterPro" id="IPR037919">
    <property type="entry name" value="OGT"/>
</dbReference>
<dbReference type="Gene3D" id="1.25.40.10">
    <property type="entry name" value="Tetratricopeptide repeat domain"/>
    <property type="match status" value="2"/>
</dbReference>
<sequence length="307" mass="35324">MKKLLLTIVLITVCISFTYSQADYKIYGRVSDSKNNPIPKVKIILKNAENGREIHLETKADGTYEHMFIPHARYQVTFKKEGYRNVVADWDLSRWEEVQVEIKKDISMLTDNEFQEIQDTKLAQEEYNKAYESLTKNDCKNAVKHAQVVIKKFPKFPLSYFIAARCDAIEGKIDDAITNYNKVIELKPDLYEAFFDIAELYFQKDNAEKAAENFKKATELKQDDPEVFYNLGAIYFSKLKKMDEAQVNLEKALELKPDHGIAHKVLGYVLLNKGDIPGAVEHLKKYLEITPDAPDKKDIEALINSAQ</sequence>
<dbReference type="PANTHER" id="PTHR44366:SF1">
    <property type="entry name" value="UDP-N-ACETYLGLUCOSAMINE--PEPTIDE N-ACETYLGLUCOSAMINYLTRANSFERASE 110 KDA SUBUNIT"/>
    <property type="match status" value="1"/>
</dbReference>
<feature type="repeat" description="TPR" evidence="1">
    <location>
        <begin position="191"/>
        <end position="224"/>
    </location>
</feature>
<dbReference type="EMBL" id="MFGW01000114">
    <property type="protein sequence ID" value="OGF65206.1"/>
    <property type="molecule type" value="Genomic_DNA"/>
</dbReference>
<keyword evidence="1" id="KW-0802">TPR repeat</keyword>
<feature type="repeat" description="TPR" evidence="1">
    <location>
        <begin position="260"/>
        <end position="293"/>
    </location>
</feature>
<evidence type="ECO:0000256" key="1">
    <source>
        <dbReference type="PROSITE-ProRule" id="PRU00339"/>
    </source>
</evidence>
<dbReference type="Proteomes" id="UP000178943">
    <property type="component" value="Unassembled WGS sequence"/>
</dbReference>
<gene>
    <name evidence="2" type="ORF">A2Y62_17740</name>
</gene>
<dbReference type="GO" id="GO:0006493">
    <property type="term" value="P:protein O-linked glycosylation"/>
    <property type="evidence" value="ECO:0007669"/>
    <property type="project" value="InterPro"/>
</dbReference>
<dbReference type="AlphaFoldDB" id="A0A1F5VP39"/>
<comment type="caution">
    <text evidence="2">The sequence shown here is derived from an EMBL/GenBank/DDBJ whole genome shotgun (WGS) entry which is preliminary data.</text>
</comment>
<dbReference type="Pfam" id="PF13620">
    <property type="entry name" value="CarboxypepD_reg"/>
    <property type="match status" value="1"/>
</dbReference>
<protein>
    <submittedName>
        <fullName evidence="2">Uncharacterized protein</fullName>
    </submittedName>
</protein>
<dbReference type="InterPro" id="IPR019734">
    <property type="entry name" value="TPR_rpt"/>
</dbReference>
<dbReference type="Pfam" id="PF14559">
    <property type="entry name" value="TPR_19"/>
    <property type="match status" value="1"/>
</dbReference>
<reference evidence="2 3" key="1">
    <citation type="journal article" date="2016" name="Nat. Commun.">
        <title>Thousands of microbial genomes shed light on interconnected biogeochemical processes in an aquifer system.</title>
        <authorList>
            <person name="Anantharaman K."/>
            <person name="Brown C.T."/>
            <person name="Hug L.A."/>
            <person name="Sharon I."/>
            <person name="Castelle C.J."/>
            <person name="Probst A.J."/>
            <person name="Thomas B.C."/>
            <person name="Singh A."/>
            <person name="Wilkins M.J."/>
            <person name="Karaoz U."/>
            <person name="Brodie E.L."/>
            <person name="Williams K.H."/>
            <person name="Hubbard S.S."/>
            <person name="Banfield J.F."/>
        </authorList>
    </citation>
    <scope>NUCLEOTIDE SEQUENCE [LARGE SCALE GENOMIC DNA]</scope>
</reference>
<dbReference type="InterPro" id="IPR008969">
    <property type="entry name" value="CarboxyPept-like_regulatory"/>
</dbReference>
<evidence type="ECO:0000313" key="3">
    <source>
        <dbReference type="Proteomes" id="UP000178943"/>
    </source>
</evidence>
<dbReference type="SUPFAM" id="SSF48452">
    <property type="entry name" value="TPR-like"/>
    <property type="match status" value="1"/>
</dbReference>
<dbReference type="SUPFAM" id="SSF49464">
    <property type="entry name" value="Carboxypeptidase regulatory domain-like"/>
    <property type="match status" value="1"/>
</dbReference>
<organism evidence="2 3">
    <name type="scientific">Candidatus Fischerbacteria bacterium RBG_13_37_8</name>
    <dbReference type="NCBI Taxonomy" id="1817863"/>
    <lineage>
        <taxon>Bacteria</taxon>
        <taxon>Candidatus Fischeribacteriota</taxon>
    </lineage>
</organism>
<dbReference type="SMART" id="SM00028">
    <property type="entry name" value="TPR"/>
    <property type="match status" value="5"/>
</dbReference>
<dbReference type="GO" id="GO:0097363">
    <property type="term" value="F:protein O-acetylglucosaminyltransferase activity"/>
    <property type="evidence" value="ECO:0007669"/>
    <property type="project" value="TreeGrafter"/>
</dbReference>
<dbReference type="Pfam" id="PF13414">
    <property type="entry name" value="TPR_11"/>
    <property type="match status" value="1"/>
</dbReference>
<dbReference type="STRING" id="1817863.A2Y62_17740"/>